<feature type="transmembrane region" description="Helical" evidence="1">
    <location>
        <begin position="164"/>
        <end position="185"/>
    </location>
</feature>
<keyword evidence="1" id="KW-1133">Transmembrane helix</keyword>
<dbReference type="PANTHER" id="PTHR31061">
    <property type="entry name" value="LD22376P"/>
    <property type="match status" value="1"/>
</dbReference>
<dbReference type="AlphaFoldDB" id="A0A150J596"/>
<reference evidence="3 4" key="1">
    <citation type="journal article" date="2016" name="ISME J.">
        <title>Chasing the elusive Euryarchaeota class WSA2: genomes reveal a uniquely fastidious methyl-reducing methanogen.</title>
        <authorList>
            <person name="Nobu M.K."/>
            <person name="Narihiro T."/>
            <person name="Kuroda K."/>
            <person name="Mei R."/>
            <person name="Liu W.T."/>
        </authorList>
    </citation>
    <scope>NUCLEOTIDE SEQUENCE [LARGE SCALE GENOMIC DNA]</scope>
    <source>
        <strain evidence="3">U1lsi0528_Bin089</strain>
    </source>
</reference>
<feature type="transmembrane region" description="Helical" evidence="1">
    <location>
        <begin position="290"/>
        <end position="311"/>
    </location>
</feature>
<feature type="transmembrane region" description="Helical" evidence="1">
    <location>
        <begin position="197"/>
        <end position="217"/>
    </location>
</feature>
<dbReference type="InterPro" id="IPR012429">
    <property type="entry name" value="HGSNAT_cat"/>
</dbReference>
<keyword evidence="1" id="KW-0472">Membrane</keyword>
<dbReference type="Proteomes" id="UP000075578">
    <property type="component" value="Unassembled WGS sequence"/>
</dbReference>
<proteinExistence type="predicted"/>
<keyword evidence="1" id="KW-0812">Transmembrane</keyword>
<gene>
    <name evidence="3" type="ORF">AMQ74_00760</name>
</gene>
<feature type="transmembrane region" description="Helical" evidence="1">
    <location>
        <begin position="110"/>
        <end position="129"/>
    </location>
</feature>
<feature type="transmembrane region" description="Helical" evidence="1">
    <location>
        <begin position="223"/>
        <end position="242"/>
    </location>
</feature>
<evidence type="ECO:0000259" key="2">
    <source>
        <dbReference type="Pfam" id="PF07786"/>
    </source>
</evidence>
<comment type="caution">
    <text evidence="3">The sequence shown here is derived from an EMBL/GenBank/DDBJ whole genome shotgun (WGS) entry which is preliminary data.</text>
</comment>
<dbReference type="EMBL" id="LNGD01000033">
    <property type="protein sequence ID" value="KYC52372.1"/>
    <property type="molecule type" value="Genomic_DNA"/>
</dbReference>
<evidence type="ECO:0000313" key="3">
    <source>
        <dbReference type="EMBL" id="KYC52372.1"/>
    </source>
</evidence>
<feature type="domain" description="Heparan-alpha-glucosaminide N-acetyltransferase catalytic" evidence="2">
    <location>
        <begin position="6"/>
        <end position="153"/>
    </location>
</feature>
<feature type="transmembrane region" description="Helical" evidence="1">
    <location>
        <begin position="263"/>
        <end position="284"/>
    </location>
</feature>
<sequence length="320" mass="36238">MKGSARLESIDEFRGFAILLMVIANFLARSNTVPSWLKHAPDIGFTVIDIIAPLFIFAIGLTYGLSFRKRVEREGEFKTINHFFTRYMALVGIGFFLTAMGNLTGVYQEISYWGLLQAIGTAGLLALIFIRYSSRIRIILGFLILVFYQYMLDSYWLQDVLSSSHGGIMGALSWGAMLIMSTAIADYYHGVETKNKYLLLSLFILVIGIASLLFIPISKNRVSLSYVLISIGISALVFELFDILIEGKYMRLPVLPSWGKNPLFLYILHIFVLGLFVVPHYKFWYTGAPIWLLIIELLSVLGILSWIGVYLDSKKIYFSL</sequence>
<feature type="transmembrane region" description="Helical" evidence="1">
    <location>
        <begin position="12"/>
        <end position="28"/>
    </location>
</feature>
<dbReference type="Pfam" id="PF07786">
    <property type="entry name" value="HGSNAT_cat"/>
    <property type="match status" value="1"/>
</dbReference>
<feature type="transmembrane region" description="Helical" evidence="1">
    <location>
        <begin position="43"/>
        <end position="66"/>
    </location>
</feature>
<feature type="transmembrane region" description="Helical" evidence="1">
    <location>
        <begin position="136"/>
        <end position="152"/>
    </location>
</feature>
<evidence type="ECO:0000256" key="1">
    <source>
        <dbReference type="SAM" id="Phobius"/>
    </source>
</evidence>
<protein>
    <recommendedName>
        <fullName evidence="2">Heparan-alpha-glucosaminide N-acetyltransferase catalytic domain-containing protein</fullName>
    </recommendedName>
</protein>
<organism evidence="3 4">
    <name type="scientific">Candidatus Methanofastidiosum methylothiophilum</name>
    <dbReference type="NCBI Taxonomy" id="1705564"/>
    <lineage>
        <taxon>Archaea</taxon>
        <taxon>Methanobacteriati</taxon>
        <taxon>Methanobacteriota</taxon>
        <taxon>Stenosarchaea group</taxon>
        <taxon>Candidatus Methanofastidiosia</taxon>
        <taxon>Candidatus Methanofastidiosales</taxon>
        <taxon>Candidatus Methanofastidiosaceae</taxon>
        <taxon>Candidatus Methanofastidiosum</taxon>
    </lineage>
</organism>
<name>A0A150J596_9EURY</name>
<dbReference type="PANTHER" id="PTHR31061:SF24">
    <property type="entry name" value="LD22376P"/>
    <property type="match status" value="1"/>
</dbReference>
<accession>A0A150J596</accession>
<evidence type="ECO:0000313" key="4">
    <source>
        <dbReference type="Proteomes" id="UP000075578"/>
    </source>
</evidence>
<feature type="transmembrane region" description="Helical" evidence="1">
    <location>
        <begin position="87"/>
        <end position="104"/>
    </location>
</feature>